<keyword evidence="1 2" id="KW-0129">CBS domain</keyword>
<dbReference type="AlphaFoldDB" id="A0A0F2LP52"/>
<organism evidence="4">
    <name type="scientific">Candidatus Aramenus sulfurataquae</name>
    <dbReference type="NCBI Taxonomy" id="1326980"/>
    <lineage>
        <taxon>Archaea</taxon>
        <taxon>Thermoproteota</taxon>
        <taxon>Thermoprotei</taxon>
        <taxon>Sulfolobales</taxon>
        <taxon>Sulfolobaceae</taxon>
        <taxon>Candidatus Aramenus</taxon>
    </lineage>
</organism>
<evidence type="ECO:0000256" key="1">
    <source>
        <dbReference type="ARBA" id="ARBA00023122"/>
    </source>
</evidence>
<dbReference type="GO" id="GO:0016301">
    <property type="term" value="F:kinase activity"/>
    <property type="evidence" value="ECO:0007669"/>
    <property type="project" value="UniProtKB-KW"/>
</dbReference>
<dbReference type="PROSITE" id="PS51371">
    <property type="entry name" value="CBS"/>
    <property type="match status" value="2"/>
</dbReference>
<dbReference type="InterPro" id="IPR000644">
    <property type="entry name" value="CBS_dom"/>
</dbReference>
<dbReference type="Pfam" id="PF00571">
    <property type="entry name" value="CBS"/>
    <property type="match status" value="2"/>
</dbReference>
<name>A0A0F2LP52_9CREN</name>
<sequence>MPKVKDYMSSPIFQVEANTSIQEVCKLMVERGVGSVLVTEQGQPKGIFTDRDAIKAFAMGLSPSDEVRLASTMEHLEVIHMDDDVLKAIDIMTKRKIRHLPVKDDEGNIIGMLSILDASKAMSDLSK</sequence>
<evidence type="ECO:0000256" key="2">
    <source>
        <dbReference type="PROSITE-ProRule" id="PRU00703"/>
    </source>
</evidence>
<dbReference type="InterPro" id="IPR051257">
    <property type="entry name" value="Diverse_CBS-Domain"/>
</dbReference>
<evidence type="ECO:0000259" key="3">
    <source>
        <dbReference type="PROSITE" id="PS51371"/>
    </source>
</evidence>
<dbReference type="PATRIC" id="fig|1326980.8.peg.2120"/>
<dbReference type="Gene3D" id="3.10.580.10">
    <property type="entry name" value="CBS-domain"/>
    <property type="match status" value="1"/>
</dbReference>
<dbReference type="PANTHER" id="PTHR43080:SF2">
    <property type="entry name" value="CBS DOMAIN-CONTAINING PROTEIN"/>
    <property type="match status" value="1"/>
</dbReference>
<feature type="domain" description="CBS" evidence="3">
    <location>
        <begin position="70"/>
        <end position="127"/>
    </location>
</feature>
<feature type="domain" description="CBS" evidence="3">
    <location>
        <begin position="8"/>
        <end position="64"/>
    </location>
</feature>
<proteinExistence type="predicted"/>
<comment type="caution">
    <text evidence="4">The sequence shown here is derived from an EMBL/GenBank/DDBJ whole genome shotgun (WGS) entry which is preliminary data.</text>
</comment>
<keyword evidence="4" id="KW-0418">Kinase</keyword>
<dbReference type="SMART" id="SM00116">
    <property type="entry name" value="CBS"/>
    <property type="match status" value="2"/>
</dbReference>
<evidence type="ECO:0000313" key="4">
    <source>
        <dbReference type="EMBL" id="KJR78589.1"/>
    </source>
</evidence>
<dbReference type="SUPFAM" id="SSF54631">
    <property type="entry name" value="CBS-domain pair"/>
    <property type="match status" value="1"/>
</dbReference>
<protein>
    <submittedName>
        <fullName evidence="4">Histidine kinase</fullName>
    </submittedName>
</protein>
<dbReference type="InterPro" id="IPR046342">
    <property type="entry name" value="CBS_dom_sf"/>
</dbReference>
<reference evidence="4" key="1">
    <citation type="submission" date="2015-03" db="EMBL/GenBank/DDBJ databases">
        <title>Metagenome Sequencing of an Archaeal-Dominated Microbial Community from a Hot Spring at the Los Azufres Geothermal Field, Mexico.</title>
        <authorList>
            <person name="Servin-Garciduenas L.E."/>
            <person name="Martinez-Romero E."/>
        </authorList>
    </citation>
    <scope>NUCLEOTIDE SEQUENCE [LARGE SCALE GENOMIC DNA]</scope>
    <source>
        <strain evidence="4">AZ1-454</strain>
    </source>
</reference>
<dbReference type="EMBL" id="JZWS01000079">
    <property type="protein sequence ID" value="KJR78589.1"/>
    <property type="molecule type" value="Genomic_DNA"/>
</dbReference>
<accession>A0A0F2LP52</accession>
<keyword evidence="4" id="KW-0808">Transferase</keyword>
<gene>
    <name evidence="4" type="ORF">TQ35_06495</name>
</gene>
<dbReference type="PANTHER" id="PTHR43080">
    <property type="entry name" value="CBS DOMAIN-CONTAINING PROTEIN CBSX3, MITOCHONDRIAL"/>
    <property type="match status" value="1"/>
</dbReference>